<dbReference type="AlphaFoldDB" id="A0A0P1BTK5"/>
<keyword evidence="4" id="KW-1185">Reference proteome</keyword>
<evidence type="ECO:0000256" key="1">
    <source>
        <dbReference type="SAM" id="MobiDB-lite"/>
    </source>
</evidence>
<proteinExistence type="predicted"/>
<protein>
    <submittedName>
        <fullName evidence="3">Uncharacterized protein</fullName>
    </submittedName>
</protein>
<feature type="region of interest" description="Disordered" evidence="1">
    <location>
        <begin position="231"/>
        <end position="261"/>
    </location>
</feature>
<evidence type="ECO:0000313" key="4">
    <source>
        <dbReference type="Proteomes" id="UP000054845"/>
    </source>
</evidence>
<dbReference type="OrthoDB" id="10318346at2759"/>
<feature type="compositionally biased region" description="Basic and acidic residues" evidence="1">
    <location>
        <begin position="308"/>
        <end position="324"/>
    </location>
</feature>
<sequence length="343" mass="36988">MLASGQIRFLFLLPLAAICVAAEPSLLDSTARDALLLPRSIPDRPRYFRRGLGSLLKKFSCFGFCRSSSTSPVATPIRSIQPQSQSIVGTNMFNQMERQNPHYTNPNYLGDNRLPPGTILSPTRHLRNAEPRPLVPADPRLNARHVADAGQIVRQLASRGFGSGFLKKLTCIGQGCHGIEAAESAGQHSVSQHHTGIGYGRDTGPLSPPRHHVTDMAQVDMPLRGTAWQNLSPSRQKKILGSSSSSAAHHAHTGDTTAVDQPLGSVPWFALSKTKQDQILYAGPKGGRTETGSKGLKSALKPSGSSGEGKRVRFSLDKGKRADGPSKIARSPTPYPEEFHDLV</sequence>
<name>A0A0P1BTK5_9BASI</name>
<organism evidence="3 4">
    <name type="scientific">Ceraceosorus bombacis</name>
    <dbReference type="NCBI Taxonomy" id="401625"/>
    <lineage>
        <taxon>Eukaryota</taxon>
        <taxon>Fungi</taxon>
        <taxon>Dikarya</taxon>
        <taxon>Basidiomycota</taxon>
        <taxon>Ustilaginomycotina</taxon>
        <taxon>Exobasidiomycetes</taxon>
        <taxon>Ceraceosorales</taxon>
        <taxon>Ceraceosoraceae</taxon>
        <taxon>Ceraceosorus</taxon>
    </lineage>
</organism>
<dbReference type="Proteomes" id="UP000054845">
    <property type="component" value="Unassembled WGS sequence"/>
</dbReference>
<reference evidence="3 4" key="1">
    <citation type="submission" date="2014-09" db="EMBL/GenBank/DDBJ databases">
        <authorList>
            <person name="Magalhaes I.L.F."/>
            <person name="Oliveira U."/>
            <person name="Santos F.R."/>
            <person name="Vidigal T.H.D.A."/>
            <person name="Brescovit A.D."/>
            <person name="Santos A.J."/>
        </authorList>
    </citation>
    <scope>NUCLEOTIDE SEQUENCE [LARGE SCALE GENOMIC DNA]</scope>
</reference>
<keyword evidence="2" id="KW-0732">Signal</keyword>
<feature type="region of interest" description="Disordered" evidence="1">
    <location>
        <begin position="282"/>
        <end position="343"/>
    </location>
</feature>
<evidence type="ECO:0000313" key="3">
    <source>
        <dbReference type="EMBL" id="CEH19453.1"/>
    </source>
</evidence>
<evidence type="ECO:0000256" key="2">
    <source>
        <dbReference type="SAM" id="SignalP"/>
    </source>
</evidence>
<dbReference type="EMBL" id="CCYA01000389">
    <property type="protein sequence ID" value="CEH19453.1"/>
    <property type="molecule type" value="Genomic_DNA"/>
</dbReference>
<accession>A0A0P1BTK5</accession>
<feature type="chain" id="PRO_5006059803" evidence="2">
    <location>
        <begin position="23"/>
        <end position="343"/>
    </location>
</feature>
<feature type="signal peptide" evidence="2">
    <location>
        <begin position="1"/>
        <end position="22"/>
    </location>
</feature>